<evidence type="ECO:0000313" key="2">
    <source>
        <dbReference type="Proteomes" id="UP000825015"/>
    </source>
</evidence>
<evidence type="ECO:0000313" key="1">
    <source>
        <dbReference type="EMBL" id="BBL61012.1"/>
    </source>
</evidence>
<keyword evidence="2" id="KW-1185">Reference proteome</keyword>
<dbReference type="EMBL" id="AP019779">
    <property type="protein sequence ID" value="BBL61012.1"/>
    <property type="molecule type" value="Genomic_DNA"/>
</dbReference>
<name>A0ACA8R0V6_METAZ</name>
<reference evidence="1" key="1">
    <citation type="submission" date="2019-06" db="EMBL/GenBank/DDBJ databases">
        <title>Complete genome sequence of Methanobrevibacter arboriphilus strain SA.</title>
        <authorList>
            <person name="Asakawa S."/>
        </authorList>
    </citation>
    <scope>NUCLEOTIDE SEQUENCE</scope>
    <source>
        <strain evidence="1">SA</strain>
    </source>
</reference>
<proteinExistence type="predicted"/>
<gene>
    <name evidence="1" type="ORF">MarbSA_00520</name>
</gene>
<protein>
    <submittedName>
        <fullName evidence="1">Uncharacterized protein</fullName>
    </submittedName>
</protein>
<accession>A0ACA8R0V6</accession>
<dbReference type="Proteomes" id="UP000825015">
    <property type="component" value="Chromosome"/>
</dbReference>
<organism evidence="1 2">
    <name type="scientific">Methanobrevibacter arboriphilus</name>
    <dbReference type="NCBI Taxonomy" id="39441"/>
    <lineage>
        <taxon>Archaea</taxon>
        <taxon>Methanobacteriati</taxon>
        <taxon>Methanobacteriota</taxon>
        <taxon>Methanomada group</taxon>
        <taxon>Methanobacteria</taxon>
        <taxon>Methanobacteriales</taxon>
        <taxon>Methanobacteriaceae</taxon>
        <taxon>Methanobrevibacter</taxon>
    </lineage>
</organism>
<sequence>MPRLTNIIFKIYIKIFRLLNKFAERAKIIKNKVIKIYLIEINNIFHNSMQQTFKGKMNL</sequence>